<name>A0A8J4CUT6_9CHLO</name>
<accession>A0A8J4CUT6</accession>
<organism evidence="2 4">
    <name type="scientific">Volvox reticuliferus</name>
    <dbReference type="NCBI Taxonomy" id="1737510"/>
    <lineage>
        <taxon>Eukaryota</taxon>
        <taxon>Viridiplantae</taxon>
        <taxon>Chlorophyta</taxon>
        <taxon>core chlorophytes</taxon>
        <taxon>Chlorophyceae</taxon>
        <taxon>CS clade</taxon>
        <taxon>Chlamydomonadales</taxon>
        <taxon>Volvocaceae</taxon>
        <taxon>Volvox</taxon>
    </lineage>
</organism>
<feature type="region of interest" description="Disordered" evidence="1">
    <location>
        <begin position="200"/>
        <end position="257"/>
    </location>
</feature>
<proteinExistence type="predicted"/>
<evidence type="ECO:0000313" key="4">
    <source>
        <dbReference type="Proteomes" id="UP000747110"/>
    </source>
</evidence>
<protein>
    <submittedName>
        <fullName evidence="2">Uncharacterized protein</fullName>
    </submittedName>
</protein>
<dbReference type="GO" id="GO:0030544">
    <property type="term" value="F:Hsp70 protein binding"/>
    <property type="evidence" value="ECO:0007669"/>
    <property type="project" value="TreeGrafter"/>
</dbReference>
<dbReference type="Proteomes" id="UP000722791">
    <property type="component" value="Unassembled WGS sequence"/>
</dbReference>
<dbReference type="EMBL" id="BNCP01000055">
    <property type="protein sequence ID" value="GIL90235.1"/>
    <property type="molecule type" value="Genomic_DNA"/>
</dbReference>
<feature type="compositionally biased region" description="Low complexity" evidence="1">
    <location>
        <begin position="245"/>
        <end position="255"/>
    </location>
</feature>
<feature type="compositionally biased region" description="Polar residues" evidence="1">
    <location>
        <begin position="29"/>
        <end position="39"/>
    </location>
</feature>
<evidence type="ECO:0000313" key="2">
    <source>
        <dbReference type="EMBL" id="GIL90235.1"/>
    </source>
</evidence>
<dbReference type="Pfam" id="PF10274">
    <property type="entry name" value="ParcG"/>
    <property type="match status" value="1"/>
</dbReference>
<dbReference type="OrthoDB" id="5954824at2759"/>
<comment type="caution">
    <text evidence="2">The sequence shown here is derived from an EMBL/GenBank/DDBJ whole genome shotgun (WGS) entry which is preliminary data.</text>
</comment>
<dbReference type="GO" id="GO:0051879">
    <property type="term" value="F:Hsp90 protein binding"/>
    <property type="evidence" value="ECO:0007669"/>
    <property type="project" value="TreeGrafter"/>
</dbReference>
<keyword evidence="4" id="KW-1185">Reference proteome</keyword>
<dbReference type="InterPro" id="IPR019399">
    <property type="entry name" value="Parkin_co-regulated_protein"/>
</dbReference>
<sequence length="503" mass="54148">MAEVTYSGRGSRGPTSGAPVPQPLPQQQATRNQRPSTASPRLEGNPRAARAERTPDAAGQPASAQRMIAFLDSAERADAKKPQPSIFPSSSNSAALHGASSRGNPQQRQRPKSAAPPLRASGEPRVRGASSRPEKPLPRHLGRVSLYDHGTDDHPPHQVPGPVILRDLAKPRVGFPARPPEDFLRAGEGLSLRQRNQLKEHLKQNPVNTEAPFIPGTGGVRLAPRTGGPRPLDWGASSPSPSPSPSTSTSASTASRQALPRSLLRTYYDNGTLDFVAVRWRGNRADALVWARSVTKGPEEGGPLTRTYVSWAPEPPSELDVPIWLPIFIDGVREYDEPYRFLAIRGSEELLLKAGDTLHTFAGSLVAPLKSCLDTREPTVVAVALQLMNTALSIDPRVAEHWVPHYWQFAQVLNLFRSRGGSLVVNLGYNSRAVASCRKLASAFMIAFEMAGGELATAAVRRYSPGHDPAVTDASMARAAAKAAAKEAESGRQSSAFVPFTLF</sequence>
<reference evidence="2" key="1">
    <citation type="journal article" date="2021" name="Proc. Natl. Acad. Sci. U.S.A.">
        <title>Three genomes in the algal genus Volvox reveal the fate of a haploid sex-determining region after a transition to homothallism.</title>
        <authorList>
            <person name="Yamamoto K."/>
            <person name="Hamaji T."/>
            <person name="Kawai-Toyooka H."/>
            <person name="Matsuzaki R."/>
            <person name="Takahashi F."/>
            <person name="Nishimura Y."/>
            <person name="Kawachi M."/>
            <person name="Noguchi H."/>
            <person name="Minakuchi Y."/>
            <person name="Umen J.G."/>
            <person name="Toyoda A."/>
            <person name="Nozaki H."/>
        </authorList>
    </citation>
    <scope>NUCLEOTIDE SEQUENCE</scope>
    <source>
        <strain evidence="3">NIES-3785</strain>
        <strain evidence="2">NIES-3786</strain>
    </source>
</reference>
<gene>
    <name evidence="2" type="ORF">Vretifemale_17918</name>
    <name evidence="3" type="ORF">Vretimale_16324</name>
</gene>
<dbReference type="Proteomes" id="UP000747110">
    <property type="component" value="Unassembled WGS sequence"/>
</dbReference>
<feature type="region of interest" description="Disordered" evidence="1">
    <location>
        <begin position="1"/>
        <end position="162"/>
    </location>
</feature>
<evidence type="ECO:0000313" key="3">
    <source>
        <dbReference type="EMBL" id="GIM13173.1"/>
    </source>
</evidence>
<dbReference type="EMBL" id="BNCQ01000047">
    <property type="protein sequence ID" value="GIM13173.1"/>
    <property type="molecule type" value="Genomic_DNA"/>
</dbReference>
<feature type="compositionally biased region" description="Basic and acidic residues" evidence="1">
    <location>
        <begin position="122"/>
        <end position="137"/>
    </location>
</feature>
<evidence type="ECO:0000256" key="1">
    <source>
        <dbReference type="SAM" id="MobiDB-lite"/>
    </source>
</evidence>
<dbReference type="PANTHER" id="PTHR21207">
    <property type="entry name" value="PARKIN COREGULATED GENE PROTEIN PARK2 COREGULATED"/>
    <property type="match status" value="1"/>
</dbReference>
<dbReference type="AlphaFoldDB" id="A0A8J4CUT6"/>
<dbReference type="PANTHER" id="PTHR21207:SF2">
    <property type="entry name" value="PARKIN COREGULATED GENE PROTEIN"/>
    <property type="match status" value="1"/>
</dbReference>